<dbReference type="InterPro" id="IPR036074">
    <property type="entry name" value="CbiD_sf"/>
</dbReference>
<dbReference type="AlphaFoldDB" id="A0A9D1Y8V8"/>
<comment type="caution">
    <text evidence="1">The sequence shown here is derived from an EMBL/GenBank/DDBJ whole genome shotgun (WGS) entry which is preliminary data.</text>
</comment>
<proteinExistence type="predicted"/>
<name>A0A9D1Y8V8_9FIRM</name>
<dbReference type="InterPro" id="IPR002748">
    <property type="entry name" value="CbiD"/>
</dbReference>
<dbReference type="EC" id="2.1.1.195" evidence="1"/>
<dbReference type="GO" id="GO:0008168">
    <property type="term" value="F:methyltransferase activity"/>
    <property type="evidence" value="ECO:0007669"/>
    <property type="project" value="UniProtKB-KW"/>
</dbReference>
<dbReference type="Proteomes" id="UP000823868">
    <property type="component" value="Unassembled WGS sequence"/>
</dbReference>
<keyword evidence="1" id="KW-0489">Methyltransferase</keyword>
<protein>
    <submittedName>
        <fullName evidence="1">Cobalt-precorrin-5B (C(1))-methyltransferase</fullName>
        <ecNumber evidence="1">2.1.1.195</ecNumber>
    </submittedName>
</protein>
<dbReference type="EMBL" id="DXDX01000130">
    <property type="protein sequence ID" value="HIY21655.1"/>
    <property type="molecule type" value="Genomic_DNA"/>
</dbReference>
<feature type="non-terminal residue" evidence="1">
    <location>
        <position position="47"/>
    </location>
</feature>
<dbReference type="GO" id="GO:0032259">
    <property type="term" value="P:methylation"/>
    <property type="evidence" value="ECO:0007669"/>
    <property type="project" value="UniProtKB-KW"/>
</dbReference>
<dbReference type="GO" id="GO:0009236">
    <property type="term" value="P:cobalamin biosynthetic process"/>
    <property type="evidence" value="ECO:0007669"/>
    <property type="project" value="InterPro"/>
</dbReference>
<organism evidence="1 2">
    <name type="scientific">Candidatus Flavonifractor merdigallinarum</name>
    <dbReference type="NCBI Taxonomy" id="2838589"/>
    <lineage>
        <taxon>Bacteria</taxon>
        <taxon>Bacillati</taxon>
        <taxon>Bacillota</taxon>
        <taxon>Clostridia</taxon>
        <taxon>Eubacteriales</taxon>
        <taxon>Oscillospiraceae</taxon>
        <taxon>Flavonifractor</taxon>
    </lineage>
</organism>
<reference evidence="1" key="1">
    <citation type="journal article" date="2021" name="PeerJ">
        <title>Extensive microbial diversity within the chicken gut microbiome revealed by metagenomics and culture.</title>
        <authorList>
            <person name="Gilroy R."/>
            <person name="Ravi A."/>
            <person name="Getino M."/>
            <person name="Pursley I."/>
            <person name="Horton D.L."/>
            <person name="Alikhan N.F."/>
            <person name="Baker D."/>
            <person name="Gharbi K."/>
            <person name="Hall N."/>
            <person name="Watson M."/>
            <person name="Adriaenssens E.M."/>
            <person name="Foster-Nyarko E."/>
            <person name="Jarju S."/>
            <person name="Secka A."/>
            <person name="Antonio M."/>
            <person name="Oren A."/>
            <person name="Chaudhuri R.R."/>
            <person name="La Ragione R."/>
            <person name="Hildebrand F."/>
            <person name="Pallen M.J."/>
        </authorList>
    </citation>
    <scope>NUCLEOTIDE SEQUENCE</scope>
    <source>
        <strain evidence="1">ChiBcec16_6824</strain>
    </source>
</reference>
<dbReference type="Pfam" id="PF01888">
    <property type="entry name" value="CbiD"/>
    <property type="match status" value="1"/>
</dbReference>
<gene>
    <name evidence="1" type="ORF">H9841_07140</name>
</gene>
<evidence type="ECO:0000313" key="1">
    <source>
        <dbReference type="EMBL" id="HIY21655.1"/>
    </source>
</evidence>
<keyword evidence="1" id="KW-0808">Transferase</keyword>
<dbReference type="SUPFAM" id="SSF111342">
    <property type="entry name" value="CbiD-like"/>
    <property type="match status" value="1"/>
</dbReference>
<sequence>MARLELYLPVGKERLRCGFTTGTCAAAAALAAAKALLNGEFPAQVTI</sequence>
<reference evidence="1" key="2">
    <citation type="submission" date="2021-04" db="EMBL/GenBank/DDBJ databases">
        <authorList>
            <person name="Gilroy R."/>
        </authorList>
    </citation>
    <scope>NUCLEOTIDE SEQUENCE</scope>
    <source>
        <strain evidence="1">ChiBcec16_6824</strain>
    </source>
</reference>
<evidence type="ECO:0000313" key="2">
    <source>
        <dbReference type="Proteomes" id="UP000823868"/>
    </source>
</evidence>
<accession>A0A9D1Y8V8</accession>